<dbReference type="Pfam" id="PF08331">
    <property type="entry name" value="QueG_DUF1730"/>
    <property type="match status" value="1"/>
</dbReference>
<feature type="domain" description="4Fe-4S ferredoxin-type" evidence="9">
    <location>
        <begin position="178"/>
        <end position="207"/>
    </location>
</feature>
<dbReference type="Pfam" id="PF13484">
    <property type="entry name" value="Fer4_16"/>
    <property type="match status" value="1"/>
</dbReference>
<dbReference type="GO" id="GO:0046872">
    <property type="term" value="F:metal ion binding"/>
    <property type="evidence" value="ECO:0007669"/>
    <property type="project" value="UniProtKB-KW"/>
</dbReference>
<evidence type="ECO:0000313" key="10">
    <source>
        <dbReference type="EMBL" id="SUZ52178.1"/>
    </source>
</evidence>
<dbReference type="InterPro" id="IPR017896">
    <property type="entry name" value="4Fe4S_Fe-S-bd"/>
</dbReference>
<evidence type="ECO:0000256" key="6">
    <source>
        <dbReference type="ARBA" id="ARBA00023002"/>
    </source>
</evidence>
<dbReference type="EMBL" id="UINC01000260">
    <property type="protein sequence ID" value="SUZ52178.1"/>
    <property type="molecule type" value="Genomic_DNA"/>
</dbReference>
<gene>
    <name evidence="10" type="ORF">METZ01_LOCUS5032</name>
</gene>
<dbReference type="SUPFAM" id="SSF54862">
    <property type="entry name" value="4Fe-4S ferredoxins"/>
    <property type="match status" value="1"/>
</dbReference>
<proteinExistence type="inferred from homology"/>
<evidence type="ECO:0000256" key="1">
    <source>
        <dbReference type="ARBA" id="ARBA00022485"/>
    </source>
</evidence>
<dbReference type="Gene3D" id="3.30.70.20">
    <property type="match status" value="1"/>
</dbReference>
<evidence type="ECO:0000256" key="3">
    <source>
        <dbReference type="ARBA" id="ARBA00022694"/>
    </source>
</evidence>
<evidence type="ECO:0000256" key="4">
    <source>
        <dbReference type="ARBA" id="ARBA00022723"/>
    </source>
</evidence>
<dbReference type="HAMAP" id="MF_00916">
    <property type="entry name" value="QueG"/>
    <property type="match status" value="1"/>
</dbReference>
<dbReference type="NCBIfam" id="TIGR00276">
    <property type="entry name" value="tRNA epoxyqueuosine(34) reductase QueG"/>
    <property type="match status" value="1"/>
</dbReference>
<dbReference type="GO" id="GO:0052693">
    <property type="term" value="F:epoxyqueuosine reductase activity"/>
    <property type="evidence" value="ECO:0007669"/>
    <property type="project" value="TreeGrafter"/>
</dbReference>
<protein>
    <recommendedName>
        <fullName evidence="9">4Fe-4S ferredoxin-type domain-containing protein</fullName>
    </recommendedName>
</protein>
<dbReference type="PANTHER" id="PTHR30002:SF4">
    <property type="entry name" value="EPOXYQUEUOSINE REDUCTASE"/>
    <property type="match status" value="1"/>
</dbReference>
<organism evidence="10">
    <name type="scientific">marine metagenome</name>
    <dbReference type="NCBI Taxonomy" id="408172"/>
    <lineage>
        <taxon>unclassified sequences</taxon>
        <taxon>metagenomes</taxon>
        <taxon>ecological metagenomes</taxon>
    </lineage>
</organism>
<keyword evidence="6" id="KW-0560">Oxidoreductase</keyword>
<name>A0A381NEE0_9ZZZZ</name>
<keyword evidence="1" id="KW-0004">4Fe-4S</keyword>
<accession>A0A381NEE0</accession>
<keyword evidence="2" id="KW-0963">Cytoplasm</keyword>
<keyword evidence="4" id="KW-0479">Metal-binding</keyword>
<dbReference type="AlphaFoldDB" id="A0A381NEE0"/>
<keyword evidence="7" id="KW-0408">Iron</keyword>
<dbReference type="InterPro" id="IPR004453">
    <property type="entry name" value="QueG"/>
</dbReference>
<dbReference type="PROSITE" id="PS51379">
    <property type="entry name" value="4FE4S_FER_2"/>
    <property type="match status" value="1"/>
</dbReference>
<evidence type="ECO:0000259" key="9">
    <source>
        <dbReference type="PROSITE" id="PS51379"/>
    </source>
</evidence>
<dbReference type="GO" id="GO:0051539">
    <property type="term" value="F:4 iron, 4 sulfur cluster binding"/>
    <property type="evidence" value="ECO:0007669"/>
    <property type="project" value="UniProtKB-KW"/>
</dbReference>
<evidence type="ECO:0000256" key="7">
    <source>
        <dbReference type="ARBA" id="ARBA00023004"/>
    </source>
</evidence>
<evidence type="ECO:0000256" key="2">
    <source>
        <dbReference type="ARBA" id="ARBA00022490"/>
    </source>
</evidence>
<dbReference type="InterPro" id="IPR017900">
    <property type="entry name" value="4Fe4S_Fe_S_CS"/>
</dbReference>
<dbReference type="PROSITE" id="PS00198">
    <property type="entry name" value="4FE4S_FER_1"/>
    <property type="match status" value="1"/>
</dbReference>
<dbReference type="FunFam" id="3.30.70.20:FF:000017">
    <property type="entry name" value="Epoxyqueuosine reductase"/>
    <property type="match status" value="1"/>
</dbReference>
<keyword evidence="5" id="KW-0671">Queuosine biosynthesis</keyword>
<evidence type="ECO:0000256" key="5">
    <source>
        <dbReference type="ARBA" id="ARBA00022785"/>
    </source>
</evidence>
<dbReference type="InterPro" id="IPR013542">
    <property type="entry name" value="QueG_DUF1730"/>
</dbReference>
<reference evidence="10" key="1">
    <citation type="submission" date="2018-05" db="EMBL/GenBank/DDBJ databases">
        <authorList>
            <person name="Lanie J.A."/>
            <person name="Ng W.-L."/>
            <person name="Kazmierczak K.M."/>
            <person name="Andrzejewski T.M."/>
            <person name="Davidsen T.M."/>
            <person name="Wayne K.J."/>
            <person name="Tettelin H."/>
            <person name="Glass J.I."/>
            <person name="Rusch D."/>
            <person name="Podicherti R."/>
            <person name="Tsui H.-C.T."/>
            <person name="Winkler M.E."/>
        </authorList>
    </citation>
    <scope>NUCLEOTIDE SEQUENCE</scope>
</reference>
<dbReference type="PANTHER" id="PTHR30002">
    <property type="entry name" value="EPOXYQUEUOSINE REDUCTASE"/>
    <property type="match status" value="1"/>
</dbReference>
<keyword evidence="8" id="KW-0411">Iron-sulfur</keyword>
<keyword evidence="3" id="KW-0819">tRNA processing</keyword>
<evidence type="ECO:0000256" key="8">
    <source>
        <dbReference type="ARBA" id="ARBA00023014"/>
    </source>
</evidence>
<sequence>MHINELAGHLDSWAMDLGFQQIGVADTDLSDYAPDYSAWLEQQFQGDMGYMARNVDKRTDPSKLMPGTIRVISARMDYLPVARGNVLNSPDKGYISHYALGRDYHKTVRGRLRALAKQIEIHAGGQYRAFTDSAPILEKPLAAKAGIGWVGKNTLILNQRAGSWFFLGEIFTNIPLPINVELQEDKCGTCKACINVCPTGAIVGPKQLDPRRCISYLTIEHKGVIDEELRESIGNRIFGCDDCQLVCPWNRFAQASNELDFVPRHGLDDPTLIGLLAWNEEDFLKHTEGMALRRINYSQWVRNLAIAAGNAQPTPDLIRAAEEKLAESRRKGDTLSSEHLEWAVQKLNPH</sequence>
<dbReference type="GO" id="GO:0008616">
    <property type="term" value="P:tRNA queuosine(34) biosynthetic process"/>
    <property type="evidence" value="ECO:0007669"/>
    <property type="project" value="UniProtKB-KW"/>
</dbReference>